<dbReference type="NCBIfam" id="TIGR01256">
    <property type="entry name" value="modA"/>
    <property type="match status" value="1"/>
</dbReference>
<evidence type="ECO:0000313" key="6">
    <source>
        <dbReference type="Proteomes" id="UP001201217"/>
    </source>
</evidence>
<name>A0ABS9E9K5_9HYPH</name>
<keyword evidence="3 4" id="KW-0732">Signal</keyword>
<keyword evidence="2" id="KW-0479">Metal-binding</keyword>
<dbReference type="SUPFAM" id="SSF53850">
    <property type="entry name" value="Periplasmic binding protein-like II"/>
    <property type="match status" value="1"/>
</dbReference>
<dbReference type="InterPro" id="IPR005950">
    <property type="entry name" value="ModA"/>
</dbReference>
<dbReference type="PIRSF" id="PIRSF004846">
    <property type="entry name" value="ModA"/>
    <property type="match status" value="1"/>
</dbReference>
<protein>
    <submittedName>
        <fullName evidence="5">Molybdate ABC transporter substrate-binding protein</fullName>
    </submittedName>
</protein>
<accession>A0ABS9E9K5</accession>
<evidence type="ECO:0000256" key="1">
    <source>
        <dbReference type="ARBA" id="ARBA00009175"/>
    </source>
</evidence>
<evidence type="ECO:0000313" key="5">
    <source>
        <dbReference type="EMBL" id="MCF4099565.1"/>
    </source>
</evidence>
<dbReference type="EMBL" id="JAKGTI010000003">
    <property type="protein sequence ID" value="MCF4099565.1"/>
    <property type="molecule type" value="Genomic_DNA"/>
</dbReference>
<organism evidence="5 6">
    <name type="scientific">Maritalea mediterranea</name>
    <dbReference type="NCBI Taxonomy" id="2909667"/>
    <lineage>
        <taxon>Bacteria</taxon>
        <taxon>Pseudomonadati</taxon>
        <taxon>Pseudomonadota</taxon>
        <taxon>Alphaproteobacteria</taxon>
        <taxon>Hyphomicrobiales</taxon>
        <taxon>Devosiaceae</taxon>
        <taxon>Maritalea</taxon>
    </lineage>
</organism>
<sequence>MIGRAIRFCALLLAALFYAGSAWAETRIFVASSLVDLAQEVKAAAQLDVKIVAGGSSTLARQIRAGAPASLYISANEQWAQRVAGQRDLLPLFGNRLVLVGHQPGPVDIAALPQVLGDQRLALADPRHVPAGLYAKAALQHLGLWAALTNRLAAAQNVRGAARFVQSGAAPYGVIYGSDAKALDMSIAYEFPADMHPPVRYWAVRLRENDPAVEAFLAFMNSAEGHKLLRDYGFQPIERAQ</sequence>
<feature type="chain" id="PRO_5046623612" evidence="4">
    <location>
        <begin position="25"/>
        <end position="241"/>
    </location>
</feature>
<dbReference type="PANTHER" id="PTHR30632:SF17">
    <property type="entry name" value="MOLYBDATE-BINDING PROTEIN MODA"/>
    <property type="match status" value="1"/>
</dbReference>
<gene>
    <name evidence="5" type="primary">modA</name>
    <name evidence="5" type="ORF">L1I42_13805</name>
</gene>
<dbReference type="Gene3D" id="3.40.190.10">
    <property type="entry name" value="Periplasmic binding protein-like II"/>
    <property type="match status" value="2"/>
</dbReference>
<evidence type="ECO:0000256" key="4">
    <source>
        <dbReference type="SAM" id="SignalP"/>
    </source>
</evidence>
<feature type="signal peptide" evidence="4">
    <location>
        <begin position="1"/>
        <end position="24"/>
    </location>
</feature>
<comment type="similarity">
    <text evidence="1">Belongs to the bacterial solute-binding protein ModA family.</text>
</comment>
<dbReference type="Proteomes" id="UP001201217">
    <property type="component" value="Unassembled WGS sequence"/>
</dbReference>
<evidence type="ECO:0000256" key="3">
    <source>
        <dbReference type="ARBA" id="ARBA00022729"/>
    </source>
</evidence>
<dbReference type="RefSeq" id="WP_236115255.1">
    <property type="nucleotide sequence ID" value="NZ_JAKGTI010000003.1"/>
</dbReference>
<dbReference type="Pfam" id="PF13531">
    <property type="entry name" value="SBP_bac_11"/>
    <property type="match status" value="1"/>
</dbReference>
<keyword evidence="6" id="KW-1185">Reference proteome</keyword>
<comment type="caution">
    <text evidence="5">The sequence shown here is derived from an EMBL/GenBank/DDBJ whole genome shotgun (WGS) entry which is preliminary data.</text>
</comment>
<proteinExistence type="inferred from homology"/>
<reference evidence="5 6" key="1">
    <citation type="submission" date="2022-01" db="EMBL/GenBank/DDBJ databases">
        <title>Maritalea mediterranea sp. nov., isolated from marine plastic residues from the Malva-rosa beach (Valencia, Spain).</title>
        <authorList>
            <person name="Vidal-Verdu A."/>
            <person name="Molina-Menor E."/>
            <person name="Pascual J."/>
            <person name="Pereto J."/>
            <person name="Porcar M."/>
        </authorList>
    </citation>
    <scope>NUCLEOTIDE SEQUENCE [LARGE SCALE GENOMIC DNA]</scope>
    <source>
        <strain evidence="5 6">P4.10X</strain>
    </source>
</reference>
<evidence type="ECO:0000256" key="2">
    <source>
        <dbReference type="ARBA" id="ARBA00022723"/>
    </source>
</evidence>
<dbReference type="InterPro" id="IPR050682">
    <property type="entry name" value="ModA/WtpA"/>
</dbReference>
<dbReference type="PANTHER" id="PTHR30632">
    <property type="entry name" value="MOLYBDATE-BINDING PERIPLASMIC PROTEIN"/>
    <property type="match status" value="1"/>
</dbReference>